<dbReference type="GO" id="GO:0042407">
    <property type="term" value="P:cristae formation"/>
    <property type="evidence" value="ECO:0007669"/>
    <property type="project" value="InterPro"/>
</dbReference>
<keyword evidence="9" id="KW-0449">Lipoprotein</keyword>
<comment type="similarity">
    <text evidence="2">Belongs to the apolipoprotein O/MICOS complex subunit Mic27 family.</text>
</comment>
<sequence>MNNYVHRFLESTIGSLFGKDVTCREPVHRCDDYQPGVLVEFGRTGIKFFKKFLMPCGLCAAVPAMKPPIPEEHPAPCSNEIQGKKLIKPSELPIYSIDDGYTKQMPCIQYPSIVEDNIRKIRQTVSEIKLTIDKISRDISSSLESLKFISDYLQDQANLMPRIGAVGVGGLSGLILSLRGGIFKRLMYTTTGAAIVGCVCFPKETKETVNTMEHYGNVSYNFIYGVKPGDNKKEISFNEFPLVKSVLESEYFRMLVQFFEQKTNDTPTTTDVVLTDTTAKTEVGCNNKITLASFLLCLLKSFLAEAHDISFHHNKEDLKPLDSVTPTETSPIEVQNSKTSKSLIK</sequence>
<evidence type="ECO:0000256" key="4">
    <source>
        <dbReference type="ARBA" id="ARBA00022989"/>
    </source>
</evidence>
<keyword evidence="4" id="KW-1133">Transmembrane helix</keyword>
<keyword evidence="10" id="KW-1185">Reference proteome</keyword>
<feature type="region of interest" description="Disordered" evidence="8">
    <location>
        <begin position="320"/>
        <end position="345"/>
    </location>
</feature>
<keyword evidence="5 7" id="KW-0496">Mitochondrion</keyword>
<proteinExistence type="inferred from homology"/>
<evidence type="ECO:0000313" key="9">
    <source>
        <dbReference type="EMBL" id="PBC27994.1"/>
    </source>
</evidence>
<comment type="subunit">
    <text evidence="7">Component of the mitochondrial contact site and cristae organizing system (MICOS) complex.</text>
</comment>
<dbReference type="InterPro" id="IPR033182">
    <property type="entry name" value="MIC26/MIC27_animal"/>
</dbReference>
<evidence type="ECO:0000256" key="1">
    <source>
        <dbReference type="ARBA" id="ARBA00004325"/>
    </source>
</evidence>
<dbReference type="Proteomes" id="UP000242457">
    <property type="component" value="Unassembled WGS sequence"/>
</dbReference>
<comment type="function">
    <text evidence="7">Component of the MICOS complex, a large protein complex of the mitochondrial inner membrane that plays crucial roles in the maintenance of crista junctions, inner membrane architecture, and formation of contact sites to the outer membrane.</text>
</comment>
<dbReference type="Pfam" id="PF09769">
    <property type="entry name" value="ApoO"/>
    <property type="match status" value="1"/>
</dbReference>
<protein>
    <recommendedName>
        <fullName evidence="7">MICOS complex subunit</fullName>
    </recommendedName>
</protein>
<evidence type="ECO:0000256" key="3">
    <source>
        <dbReference type="ARBA" id="ARBA00022692"/>
    </source>
</evidence>
<dbReference type="PANTHER" id="PTHR14564">
    <property type="entry name" value="MICOS COMPLEX SUBUNIT MIC26 / MIC27 FAMILY MEMBER"/>
    <property type="match status" value="1"/>
</dbReference>
<dbReference type="OrthoDB" id="5973346at2759"/>
<evidence type="ECO:0000256" key="2">
    <source>
        <dbReference type="ARBA" id="ARBA00010904"/>
    </source>
</evidence>
<keyword evidence="7" id="KW-0999">Mitochondrion inner membrane</keyword>
<dbReference type="GO" id="GO:0061617">
    <property type="term" value="C:MICOS complex"/>
    <property type="evidence" value="ECO:0007669"/>
    <property type="project" value="UniProtKB-UniRule"/>
</dbReference>
<accession>A0A2A3E949</accession>
<dbReference type="AlphaFoldDB" id="A0A2A3E949"/>
<name>A0A2A3E949_APICC</name>
<evidence type="ECO:0000256" key="8">
    <source>
        <dbReference type="SAM" id="MobiDB-lite"/>
    </source>
</evidence>
<evidence type="ECO:0000256" key="5">
    <source>
        <dbReference type="ARBA" id="ARBA00023128"/>
    </source>
</evidence>
<dbReference type="InterPro" id="IPR019166">
    <property type="entry name" value="MIC26/MIC27"/>
</dbReference>
<evidence type="ECO:0000256" key="7">
    <source>
        <dbReference type="RuleBase" id="RU363021"/>
    </source>
</evidence>
<keyword evidence="6" id="KW-0472">Membrane</keyword>
<comment type="subcellular location">
    <subcellularLocation>
        <location evidence="7">Mitochondrion inner membrane</location>
    </subcellularLocation>
    <subcellularLocation>
        <location evidence="1">Mitochondrion membrane</location>
    </subcellularLocation>
</comment>
<evidence type="ECO:0000256" key="6">
    <source>
        <dbReference type="ARBA" id="ARBA00023136"/>
    </source>
</evidence>
<dbReference type="EMBL" id="KZ288325">
    <property type="protein sequence ID" value="PBC27994.1"/>
    <property type="molecule type" value="Genomic_DNA"/>
</dbReference>
<keyword evidence="3" id="KW-0812">Transmembrane</keyword>
<evidence type="ECO:0000313" key="10">
    <source>
        <dbReference type="Proteomes" id="UP000242457"/>
    </source>
</evidence>
<feature type="compositionally biased region" description="Polar residues" evidence="8">
    <location>
        <begin position="324"/>
        <end position="345"/>
    </location>
</feature>
<dbReference type="STRING" id="94128.A0A2A3E949"/>
<reference evidence="9 10" key="1">
    <citation type="submission" date="2014-07" db="EMBL/GenBank/DDBJ databases">
        <title>Genomic and transcriptomic analysis on Apis cerana provide comprehensive insights into honey bee biology.</title>
        <authorList>
            <person name="Diao Q."/>
            <person name="Sun L."/>
            <person name="Zheng H."/>
            <person name="Zheng H."/>
            <person name="Xu S."/>
            <person name="Wang S."/>
            <person name="Zeng Z."/>
            <person name="Hu F."/>
            <person name="Su S."/>
            <person name="Wu J."/>
        </authorList>
    </citation>
    <scope>NUCLEOTIDE SEQUENCE [LARGE SCALE GENOMIC DNA]</scope>
    <source>
        <tissue evidence="9">Pupae without intestine</tissue>
    </source>
</reference>
<gene>
    <name evidence="9" type="ORF">APICC_08367</name>
</gene>
<organism evidence="9 10">
    <name type="scientific">Apis cerana cerana</name>
    <name type="common">Oriental honeybee</name>
    <dbReference type="NCBI Taxonomy" id="94128"/>
    <lineage>
        <taxon>Eukaryota</taxon>
        <taxon>Metazoa</taxon>
        <taxon>Ecdysozoa</taxon>
        <taxon>Arthropoda</taxon>
        <taxon>Hexapoda</taxon>
        <taxon>Insecta</taxon>
        <taxon>Pterygota</taxon>
        <taxon>Neoptera</taxon>
        <taxon>Endopterygota</taxon>
        <taxon>Hymenoptera</taxon>
        <taxon>Apocrita</taxon>
        <taxon>Aculeata</taxon>
        <taxon>Apoidea</taxon>
        <taxon>Anthophila</taxon>
        <taxon>Apidae</taxon>
        <taxon>Apis</taxon>
    </lineage>
</organism>